<feature type="domain" description="HTH lysR-type" evidence="5">
    <location>
        <begin position="1"/>
        <end position="58"/>
    </location>
</feature>
<dbReference type="FunFam" id="1.10.10.10:FF:000001">
    <property type="entry name" value="LysR family transcriptional regulator"/>
    <property type="match status" value="1"/>
</dbReference>
<dbReference type="STRING" id="1123029.SAMN02745172_04307"/>
<dbReference type="SUPFAM" id="SSF46785">
    <property type="entry name" value="Winged helix' DNA-binding domain"/>
    <property type="match status" value="1"/>
</dbReference>
<protein>
    <submittedName>
        <fullName evidence="6">DNA-binding transcriptional regulator, LysR family</fullName>
    </submittedName>
</protein>
<dbReference type="InterPro" id="IPR000847">
    <property type="entry name" value="LysR_HTH_N"/>
</dbReference>
<name>A0A1M7ZSI9_9HYPH</name>
<dbReference type="PANTHER" id="PTHR30419">
    <property type="entry name" value="HTH-TYPE TRANSCRIPTIONAL REGULATOR YBHD"/>
    <property type="match status" value="1"/>
</dbReference>
<accession>A0A1M7ZSI9</accession>
<dbReference type="Proteomes" id="UP000186406">
    <property type="component" value="Unassembled WGS sequence"/>
</dbReference>
<evidence type="ECO:0000256" key="4">
    <source>
        <dbReference type="ARBA" id="ARBA00023163"/>
    </source>
</evidence>
<dbReference type="GO" id="GO:0003677">
    <property type="term" value="F:DNA binding"/>
    <property type="evidence" value="ECO:0007669"/>
    <property type="project" value="UniProtKB-KW"/>
</dbReference>
<dbReference type="GO" id="GO:0005829">
    <property type="term" value="C:cytosol"/>
    <property type="evidence" value="ECO:0007669"/>
    <property type="project" value="TreeGrafter"/>
</dbReference>
<keyword evidence="2" id="KW-0805">Transcription regulation</keyword>
<keyword evidence="3 6" id="KW-0238">DNA-binding</keyword>
<evidence type="ECO:0000256" key="3">
    <source>
        <dbReference type="ARBA" id="ARBA00023125"/>
    </source>
</evidence>
<evidence type="ECO:0000256" key="2">
    <source>
        <dbReference type="ARBA" id="ARBA00023015"/>
    </source>
</evidence>
<dbReference type="InterPro" id="IPR005119">
    <property type="entry name" value="LysR_subst-bd"/>
</dbReference>
<dbReference type="InterPro" id="IPR036390">
    <property type="entry name" value="WH_DNA-bd_sf"/>
</dbReference>
<dbReference type="PRINTS" id="PR00039">
    <property type="entry name" value="HTHLYSR"/>
</dbReference>
<proteinExistence type="inferred from homology"/>
<gene>
    <name evidence="6" type="ORF">SAMN02745172_04307</name>
</gene>
<dbReference type="Pfam" id="PF03466">
    <property type="entry name" value="LysR_substrate"/>
    <property type="match status" value="1"/>
</dbReference>
<dbReference type="Gene3D" id="1.10.10.10">
    <property type="entry name" value="Winged helix-like DNA-binding domain superfamily/Winged helix DNA-binding domain"/>
    <property type="match status" value="1"/>
</dbReference>
<dbReference type="PROSITE" id="PS50931">
    <property type="entry name" value="HTH_LYSR"/>
    <property type="match status" value="1"/>
</dbReference>
<reference evidence="6 7" key="1">
    <citation type="submission" date="2016-12" db="EMBL/GenBank/DDBJ databases">
        <authorList>
            <person name="Song W.-J."/>
            <person name="Kurnit D.M."/>
        </authorList>
    </citation>
    <scope>NUCLEOTIDE SEQUENCE [LARGE SCALE GENOMIC DNA]</scope>
    <source>
        <strain evidence="6 7">DSM 19599</strain>
    </source>
</reference>
<dbReference type="Gene3D" id="3.40.190.290">
    <property type="match status" value="1"/>
</dbReference>
<dbReference type="AlphaFoldDB" id="A0A1M7ZSI9"/>
<dbReference type="OrthoDB" id="9791253at2"/>
<keyword evidence="4" id="KW-0804">Transcription</keyword>
<dbReference type="InterPro" id="IPR036388">
    <property type="entry name" value="WH-like_DNA-bd_sf"/>
</dbReference>
<dbReference type="Pfam" id="PF00126">
    <property type="entry name" value="HTH_1"/>
    <property type="match status" value="1"/>
</dbReference>
<organism evidence="6 7">
    <name type="scientific">Pseudoxanthobacter soli DSM 19599</name>
    <dbReference type="NCBI Taxonomy" id="1123029"/>
    <lineage>
        <taxon>Bacteria</taxon>
        <taxon>Pseudomonadati</taxon>
        <taxon>Pseudomonadota</taxon>
        <taxon>Alphaproteobacteria</taxon>
        <taxon>Hyphomicrobiales</taxon>
        <taxon>Segnochrobactraceae</taxon>
        <taxon>Pseudoxanthobacter</taxon>
    </lineage>
</organism>
<evidence type="ECO:0000313" key="6">
    <source>
        <dbReference type="EMBL" id="SHO67626.1"/>
    </source>
</evidence>
<evidence type="ECO:0000313" key="7">
    <source>
        <dbReference type="Proteomes" id="UP000186406"/>
    </source>
</evidence>
<evidence type="ECO:0000259" key="5">
    <source>
        <dbReference type="PROSITE" id="PS50931"/>
    </source>
</evidence>
<dbReference type="CDD" id="cd05466">
    <property type="entry name" value="PBP2_LTTR_substrate"/>
    <property type="match status" value="1"/>
</dbReference>
<comment type="similarity">
    <text evidence="1">Belongs to the LysR transcriptional regulatory family.</text>
</comment>
<dbReference type="GO" id="GO:0003700">
    <property type="term" value="F:DNA-binding transcription factor activity"/>
    <property type="evidence" value="ECO:0007669"/>
    <property type="project" value="InterPro"/>
</dbReference>
<dbReference type="InterPro" id="IPR050950">
    <property type="entry name" value="HTH-type_LysR_regulators"/>
</dbReference>
<keyword evidence="7" id="KW-1185">Reference proteome</keyword>
<dbReference type="RefSeq" id="WP_073632628.1">
    <property type="nucleotide sequence ID" value="NZ_FRXO01000016.1"/>
</dbReference>
<dbReference type="EMBL" id="FRXO01000016">
    <property type="protein sequence ID" value="SHO67626.1"/>
    <property type="molecule type" value="Genomic_DNA"/>
</dbReference>
<sequence length="313" mass="33221">MDIRLLTGFVTTAELGNVTLAAEKLHITQSALSRQIKALEDMLGVSLFQRVGKRMRLSAEGAALLPRMNAVLQASRTLQASAGQLRKGESGLLRVGACSQVIERFLPDFLARWQRDNPSIAVQIVEGGGADLNARLGEGAIQIAINAASFLEDHYEATTLGTLSLTAVATPELIGDGDGLIEIADIARHPLLLLNHRHASREMLDAACRLAGVSPQVALESNAPHTLLALAEAGSGIAVVPAAAPPATGRLRARPLGYGGRVLSFDICAMWRISEGLPPYGLRFVDLLRRHIADAAEPATGSEKVVLMRRVGA</sequence>
<dbReference type="SUPFAM" id="SSF53850">
    <property type="entry name" value="Periplasmic binding protein-like II"/>
    <property type="match status" value="1"/>
</dbReference>
<evidence type="ECO:0000256" key="1">
    <source>
        <dbReference type="ARBA" id="ARBA00009437"/>
    </source>
</evidence>